<name>A0A4C1UF83_EUMVA</name>
<sequence length="191" mass="21780">MLTDEFKESRTKSVVVPQNVDAVAGINNARSSCYILQDKGVTGHKDQNSSNGRKKNNGVTNSIPYRISYQIRYREETLKPFPLKGFLYRKKISYFKALRESTISVMPALRLLGRKWLAASDDLVFPSIFELLFRFVCKTDNVQQNMISSNLLDDIQKLYVTLFLHADTLHNVVKSIRLNINTTLSLSLSSK</sequence>
<comment type="caution">
    <text evidence="1">The sequence shown here is derived from an EMBL/GenBank/DDBJ whole genome shotgun (WGS) entry which is preliminary data.</text>
</comment>
<reference evidence="1 2" key="1">
    <citation type="journal article" date="2019" name="Commun. Biol.">
        <title>The bagworm genome reveals a unique fibroin gene that provides high tensile strength.</title>
        <authorList>
            <person name="Kono N."/>
            <person name="Nakamura H."/>
            <person name="Ohtoshi R."/>
            <person name="Tomita M."/>
            <person name="Numata K."/>
            <person name="Arakawa K."/>
        </authorList>
    </citation>
    <scope>NUCLEOTIDE SEQUENCE [LARGE SCALE GENOMIC DNA]</scope>
</reference>
<dbReference type="OrthoDB" id="438440at2759"/>
<dbReference type="EMBL" id="BGZK01000165">
    <property type="protein sequence ID" value="GBP24777.1"/>
    <property type="molecule type" value="Genomic_DNA"/>
</dbReference>
<evidence type="ECO:0000313" key="2">
    <source>
        <dbReference type="Proteomes" id="UP000299102"/>
    </source>
</evidence>
<proteinExistence type="predicted"/>
<gene>
    <name evidence="1" type="ORF">EVAR_79624_1</name>
</gene>
<dbReference type="AlphaFoldDB" id="A0A4C1UF83"/>
<protein>
    <submittedName>
        <fullName evidence="1">Uncharacterized protein</fullName>
    </submittedName>
</protein>
<evidence type="ECO:0000313" key="1">
    <source>
        <dbReference type="EMBL" id="GBP24777.1"/>
    </source>
</evidence>
<dbReference type="Proteomes" id="UP000299102">
    <property type="component" value="Unassembled WGS sequence"/>
</dbReference>
<organism evidence="1 2">
    <name type="scientific">Eumeta variegata</name>
    <name type="common">Bagworm moth</name>
    <name type="synonym">Eumeta japonica</name>
    <dbReference type="NCBI Taxonomy" id="151549"/>
    <lineage>
        <taxon>Eukaryota</taxon>
        <taxon>Metazoa</taxon>
        <taxon>Ecdysozoa</taxon>
        <taxon>Arthropoda</taxon>
        <taxon>Hexapoda</taxon>
        <taxon>Insecta</taxon>
        <taxon>Pterygota</taxon>
        <taxon>Neoptera</taxon>
        <taxon>Endopterygota</taxon>
        <taxon>Lepidoptera</taxon>
        <taxon>Glossata</taxon>
        <taxon>Ditrysia</taxon>
        <taxon>Tineoidea</taxon>
        <taxon>Psychidae</taxon>
        <taxon>Oiketicinae</taxon>
        <taxon>Eumeta</taxon>
    </lineage>
</organism>
<keyword evidence="2" id="KW-1185">Reference proteome</keyword>
<accession>A0A4C1UF83</accession>